<keyword evidence="4" id="KW-1185">Reference proteome</keyword>
<dbReference type="RefSeq" id="WP_344465527.1">
    <property type="nucleotide sequence ID" value="NZ_BAAANT010000016.1"/>
</dbReference>
<proteinExistence type="predicted"/>
<dbReference type="PANTHER" id="PTHR40048:SF1">
    <property type="entry name" value="RHAMNOSYL O-METHYLTRANSFERASE"/>
    <property type="match status" value="1"/>
</dbReference>
<dbReference type="PANTHER" id="PTHR40048">
    <property type="entry name" value="RHAMNOSYL O-METHYLTRANSFERASE"/>
    <property type="match status" value="1"/>
</dbReference>
<dbReference type="Proteomes" id="UP001422759">
    <property type="component" value="Unassembled WGS sequence"/>
</dbReference>
<evidence type="ECO:0000256" key="1">
    <source>
        <dbReference type="ARBA" id="ARBA00022603"/>
    </source>
</evidence>
<gene>
    <name evidence="3" type="ORF">GCM10009760_32900</name>
</gene>
<sequence>MTIPRESTGPAPEVLAAFEAATGFMPLDEGLALYAAAVGAAERTGLPVLEIGTYCGRSAILLADAARATGTVALTVDHHRGSEEQQPGWEYHDPGLVDPEVGRMDTLPLFRRTLHHAGLEDHVIALVGRSPQVAAVWGGKLALVFIDGGHTDEHATGDYEGWTPHLAEDGLLVVHDVFPDPADGGQAPYRVYLRALAEGFEEISVTGSLRVLRRAGARSSE</sequence>
<reference evidence="3 4" key="1">
    <citation type="journal article" date="2019" name="Int. J. Syst. Evol. Microbiol.">
        <title>The Global Catalogue of Microorganisms (GCM) 10K type strain sequencing project: providing services to taxonomists for standard genome sequencing and annotation.</title>
        <authorList>
            <consortium name="The Broad Institute Genomics Platform"/>
            <consortium name="The Broad Institute Genome Sequencing Center for Infectious Disease"/>
            <person name="Wu L."/>
            <person name="Ma J."/>
        </authorList>
    </citation>
    <scope>NUCLEOTIDE SEQUENCE [LARGE SCALE GENOMIC DNA]</scope>
    <source>
        <strain evidence="3 4">JCM 14560</strain>
    </source>
</reference>
<dbReference type="GO" id="GO:0008168">
    <property type="term" value="F:methyltransferase activity"/>
    <property type="evidence" value="ECO:0007669"/>
    <property type="project" value="UniProtKB-KW"/>
</dbReference>
<dbReference type="SUPFAM" id="SSF53335">
    <property type="entry name" value="S-adenosyl-L-methionine-dependent methyltransferases"/>
    <property type="match status" value="1"/>
</dbReference>
<comment type="caution">
    <text evidence="3">The sequence shown here is derived from an EMBL/GenBank/DDBJ whole genome shotgun (WGS) entry which is preliminary data.</text>
</comment>
<dbReference type="EMBL" id="BAAANT010000016">
    <property type="protein sequence ID" value="GAA2144863.1"/>
    <property type="molecule type" value="Genomic_DNA"/>
</dbReference>
<dbReference type="InterPro" id="IPR029063">
    <property type="entry name" value="SAM-dependent_MTases_sf"/>
</dbReference>
<keyword evidence="2" id="KW-0808">Transferase</keyword>
<dbReference type="Gene3D" id="3.40.50.150">
    <property type="entry name" value="Vaccinia Virus protein VP39"/>
    <property type="match status" value="1"/>
</dbReference>
<evidence type="ECO:0000313" key="3">
    <source>
        <dbReference type="EMBL" id="GAA2144863.1"/>
    </source>
</evidence>
<protein>
    <submittedName>
        <fullName evidence="3">Class I SAM-dependent methyltransferase</fullName>
    </submittedName>
</protein>
<evidence type="ECO:0000256" key="2">
    <source>
        <dbReference type="ARBA" id="ARBA00022679"/>
    </source>
</evidence>
<dbReference type="Pfam" id="PF13578">
    <property type="entry name" value="Methyltransf_24"/>
    <property type="match status" value="1"/>
</dbReference>
<keyword evidence="1 3" id="KW-0489">Methyltransferase</keyword>
<organism evidence="3 4">
    <name type="scientific">Kitasatospora kazusensis</name>
    <dbReference type="NCBI Taxonomy" id="407974"/>
    <lineage>
        <taxon>Bacteria</taxon>
        <taxon>Bacillati</taxon>
        <taxon>Actinomycetota</taxon>
        <taxon>Actinomycetes</taxon>
        <taxon>Kitasatosporales</taxon>
        <taxon>Streptomycetaceae</taxon>
        <taxon>Kitasatospora</taxon>
    </lineage>
</organism>
<evidence type="ECO:0000313" key="4">
    <source>
        <dbReference type="Proteomes" id="UP001422759"/>
    </source>
</evidence>
<dbReference type="GO" id="GO:0032259">
    <property type="term" value="P:methylation"/>
    <property type="evidence" value="ECO:0007669"/>
    <property type="project" value="UniProtKB-KW"/>
</dbReference>
<accession>A0ABN2ZNL3</accession>
<name>A0ABN2ZNL3_9ACTN</name>